<keyword evidence="1 10" id="KW-0963">Cytoplasm</keyword>
<evidence type="ECO:0000313" key="13">
    <source>
        <dbReference type="EMBL" id="MDX6847738.1"/>
    </source>
</evidence>
<keyword evidence="14" id="KW-1185">Reference proteome</keyword>
<evidence type="ECO:0000256" key="8">
    <source>
        <dbReference type="ARBA" id="ARBA00023002"/>
    </source>
</evidence>
<dbReference type="RefSeq" id="WP_302724342.1">
    <property type="nucleotide sequence ID" value="NZ_JAULRU010000797.1"/>
</dbReference>
<feature type="region of interest" description="tRNA (mnm(5)s(2)U34)-methyltransferase" evidence="10">
    <location>
        <begin position="1"/>
        <end position="250"/>
    </location>
</feature>
<keyword evidence="3 10" id="KW-0285">Flavoprotein</keyword>
<keyword evidence="7 10" id="KW-0274">FAD</keyword>
<dbReference type="PANTHER" id="PTHR13847">
    <property type="entry name" value="SARCOSINE DEHYDROGENASE-RELATED"/>
    <property type="match status" value="1"/>
</dbReference>
<reference evidence="13 14" key="1">
    <citation type="submission" date="2023-11" db="EMBL/GenBank/DDBJ databases">
        <title>Gilvimarinus fulvus sp. nov., isolated from the surface of Kelp.</title>
        <authorList>
            <person name="Sun Y.Y."/>
            <person name="Gong Y."/>
            <person name="Du Z.J."/>
        </authorList>
    </citation>
    <scope>NUCLEOTIDE SEQUENCE [LARGE SCALE GENOMIC DNA]</scope>
    <source>
        <strain evidence="13 14">SDUM040013</strain>
    </source>
</reference>
<comment type="similarity">
    <text evidence="10">In the N-terminal section; belongs to the methyltransferase superfamily. tRNA (mnm(5)s(2)U34)-methyltransferase family.</text>
</comment>
<feature type="domain" description="MnmC-like methyltransferase" evidence="12">
    <location>
        <begin position="117"/>
        <end position="248"/>
    </location>
</feature>
<dbReference type="InterPro" id="IPR029063">
    <property type="entry name" value="SAM-dependent_MTases_sf"/>
</dbReference>
<evidence type="ECO:0000259" key="11">
    <source>
        <dbReference type="Pfam" id="PF01266"/>
    </source>
</evidence>
<dbReference type="InterPro" id="IPR008471">
    <property type="entry name" value="MnmC-like_methylTransf"/>
</dbReference>
<dbReference type="InterPro" id="IPR017610">
    <property type="entry name" value="tRNA_S-uridine_synth_MnmC_C"/>
</dbReference>
<evidence type="ECO:0000256" key="5">
    <source>
        <dbReference type="ARBA" id="ARBA00022691"/>
    </source>
</evidence>
<evidence type="ECO:0000313" key="14">
    <source>
        <dbReference type="Proteomes" id="UP001273505"/>
    </source>
</evidence>
<sequence>MSVQTADLAAIEWGADGQPVSSHFGDVYFSRHNGLAETRHVFLDSNDLPRRFGQLSTNSLPPTFTIAETGFGTGLNFLATWSLWLKTAPKQARLHFISVEKHPLSRPDLARALALWPELAPLSEQLLTQYPCYLGRSVQRIVFGRVSLTLLIDDAAQGFEQLLPSIDRDFCQPGFRVHAWFLDGFAPSKNPEMWSDALFKTVADLSGPGTTAATFSAAGIVKRGLSSAGFDIAKVPGFGRKREMLRATYASKPAQFETTPLAEGAVSVLQQATHAHGAKQAMVIGAGLAGCHTARALAERGWRVEVIERNACAAGEGSGNPQGLLYAKLSHRAETLPLWNLTALGYAQRFYQEYWKNPVIGARTGLLQLAESDKKAAAFHRTVSALGEPELCRTVTSTEASELAGVAVQSPGLYFAGCGWIDPQALCRALLSHSNISLKSHTDIDQIQHNGEHWQALSDKQTVARAPVVILACAHTVKRFEQCSYLPLKPIRGQVTYLNATPATEALRTALCGRGYIAPSHNGQHCMGATFNLGATSLQLNDADHSENLQHLQALSPALHQELAPTDNTPLPGRAAFRCTTPDYLPLVGPVANGDHLLRDFAELGKNARQRIACDVDYWPGLYVNCGHGSRGLAYTPLAAEQLASVIGREPGALGRPLANALHPARFLLRDIIRGQT</sequence>
<proteinExistence type="inferred from homology"/>
<evidence type="ECO:0000256" key="6">
    <source>
        <dbReference type="ARBA" id="ARBA00022694"/>
    </source>
</evidence>
<evidence type="ECO:0000256" key="10">
    <source>
        <dbReference type="HAMAP-Rule" id="MF_01102"/>
    </source>
</evidence>
<dbReference type="PANTHER" id="PTHR13847:SF283">
    <property type="entry name" value="TRNA 5-METHYLAMINOMETHYL-2-THIOURIDINE BIOSYNTHESIS BIFUNCTIONAL PROTEIN MNMC"/>
    <property type="match status" value="1"/>
</dbReference>
<comment type="catalytic activity">
    <reaction evidence="10">
        <text>5-aminomethyl-2-thiouridine(34) in tRNA + S-adenosyl-L-methionine = 5-methylaminomethyl-2-thiouridine(34) in tRNA + S-adenosyl-L-homocysteine + H(+)</text>
        <dbReference type="Rhea" id="RHEA:19569"/>
        <dbReference type="Rhea" id="RHEA-COMP:10195"/>
        <dbReference type="Rhea" id="RHEA-COMP:10197"/>
        <dbReference type="ChEBI" id="CHEBI:15378"/>
        <dbReference type="ChEBI" id="CHEBI:57856"/>
        <dbReference type="ChEBI" id="CHEBI:59789"/>
        <dbReference type="ChEBI" id="CHEBI:74454"/>
        <dbReference type="ChEBI" id="CHEBI:74455"/>
        <dbReference type="EC" id="2.1.1.61"/>
    </reaction>
</comment>
<feature type="domain" description="FAD dependent oxidoreductase" evidence="11">
    <location>
        <begin position="282"/>
        <end position="644"/>
    </location>
</feature>
<feature type="region of interest" description="FAD-dependent cmnm(5)s(2)U34 oxidoreductase" evidence="10">
    <location>
        <begin position="284"/>
        <end position="677"/>
    </location>
</feature>
<evidence type="ECO:0000256" key="3">
    <source>
        <dbReference type="ARBA" id="ARBA00022630"/>
    </source>
</evidence>
<dbReference type="EC" id="2.1.1.61" evidence="10"/>
<dbReference type="InterPro" id="IPR023032">
    <property type="entry name" value="tRNA_MAMT_biosynth_bifunc_MnmC"/>
</dbReference>
<accession>A0ABU4RS75</accession>
<dbReference type="InterPro" id="IPR006076">
    <property type="entry name" value="FAD-dep_OxRdtase"/>
</dbReference>
<evidence type="ECO:0000256" key="9">
    <source>
        <dbReference type="ARBA" id="ARBA00023268"/>
    </source>
</evidence>
<keyword evidence="9 10" id="KW-0511">Multifunctional enzyme</keyword>
<comment type="caution">
    <text evidence="13">The sequence shown here is derived from an EMBL/GenBank/DDBJ whole genome shotgun (WGS) entry which is preliminary data.</text>
</comment>
<dbReference type="InterPro" id="IPR047785">
    <property type="entry name" value="tRNA_MNMC2"/>
</dbReference>
<dbReference type="Pfam" id="PF05430">
    <property type="entry name" value="Methyltransf_30"/>
    <property type="match status" value="1"/>
</dbReference>
<gene>
    <name evidence="10 13" type="primary">mnmC</name>
    <name evidence="13" type="ORF">SCD92_00110</name>
</gene>
<evidence type="ECO:0000259" key="12">
    <source>
        <dbReference type="Pfam" id="PF05430"/>
    </source>
</evidence>
<dbReference type="Gene3D" id="3.50.50.60">
    <property type="entry name" value="FAD/NAD(P)-binding domain"/>
    <property type="match status" value="1"/>
</dbReference>
<keyword evidence="8 10" id="KW-0560">Oxidoreductase</keyword>
<dbReference type="EC" id="1.5.-.-" evidence="10"/>
<dbReference type="InterPro" id="IPR036188">
    <property type="entry name" value="FAD/NAD-bd_sf"/>
</dbReference>
<dbReference type="HAMAP" id="MF_01102">
    <property type="entry name" value="MnmC"/>
    <property type="match status" value="1"/>
</dbReference>
<protein>
    <recommendedName>
        <fullName evidence="10">tRNA 5-methylaminomethyl-2-thiouridine biosynthesis bifunctional protein MnmC</fullName>
        <shortName evidence="10">tRNA mnm(5)s(2)U biosynthesis bifunctional protein</shortName>
    </recommendedName>
    <domain>
        <recommendedName>
            <fullName evidence="10">tRNA (mnm(5)s(2)U34)-methyltransferase</fullName>
            <ecNumber evidence="10">2.1.1.61</ecNumber>
        </recommendedName>
    </domain>
    <domain>
        <recommendedName>
            <fullName evidence="10">FAD-dependent cmnm(5)s(2)U34 oxidoreductase</fullName>
            <ecNumber evidence="10">1.5.-.-</ecNumber>
        </recommendedName>
    </domain>
</protein>
<keyword evidence="2 10" id="KW-0489">Methyltransferase</keyword>
<evidence type="ECO:0000256" key="2">
    <source>
        <dbReference type="ARBA" id="ARBA00022603"/>
    </source>
</evidence>
<dbReference type="Pfam" id="PF01266">
    <property type="entry name" value="DAO"/>
    <property type="match status" value="1"/>
</dbReference>
<evidence type="ECO:0000256" key="4">
    <source>
        <dbReference type="ARBA" id="ARBA00022679"/>
    </source>
</evidence>
<evidence type="ECO:0000256" key="1">
    <source>
        <dbReference type="ARBA" id="ARBA00022490"/>
    </source>
</evidence>
<dbReference type="SUPFAM" id="SSF54373">
    <property type="entry name" value="FAD-linked reductases, C-terminal domain"/>
    <property type="match status" value="1"/>
</dbReference>
<dbReference type="NCBIfam" id="TIGR03197">
    <property type="entry name" value="MnmC_Cterm"/>
    <property type="match status" value="1"/>
</dbReference>
<keyword evidence="4 10" id="KW-0808">Transferase</keyword>
<comment type="similarity">
    <text evidence="10">In the C-terminal section; belongs to the DAO family.</text>
</comment>
<dbReference type="Proteomes" id="UP001273505">
    <property type="component" value="Unassembled WGS sequence"/>
</dbReference>
<comment type="subcellular location">
    <subcellularLocation>
        <location evidence="10">Cytoplasm</location>
    </subcellularLocation>
</comment>
<dbReference type="NCBIfam" id="NF002481">
    <property type="entry name" value="PRK01747.1-2"/>
    <property type="match status" value="1"/>
</dbReference>
<dbReference type="Gene3D" id="3.30.9.10">
    <property type="entry name" value="D-Amino Acid Oxidase, subunit A, domain 2"/>
    <property type="match status" value="1"/>
</dbReference>
<keyword evidence="6 10" id="KW-0819">tRNA processing</keyword>
<evidence type="ECO:0000256" key="7">
    <source>
        <dbReference type="ARBA" id="ARBA00022827"/>
    </source>
</evidence>
<organism evidence="13 14">
    <name type="scientific">Gilvimarinus gilvus</name>
    <dbReference type="NCBI Taxonomy" id="3058038"/>
    <lineage>
        <taxon>Bacteria</taxon>
        <taxon>Pseudomonadati</taxon>
        <taxon>Pseudomonadota</taxon>
        <taxon>Gammaproteobacteria</taxon>
        <taxon>Cellvibrionales</taxon>
        <taxon>Cellvibrionaceae</taxon>
        <taxon>Gilvimarinus</taxon>
    </lineage>
</organism>
<dbReference type="EMBL" id="JAXAFO010000001">
    <property type="protein sequence ID" value="MDX6847738.1"/>
    <property type="molecule type" value="Genomic_DNA"/>
</dbReference>
<name>A0ABU4RS75_9GAMM</name>
<comment type="function">
    <text evidence="10">Catalyzes the last two steps in the biosynthesis of 5-methylaminomethyl-2-thiouridine (mnm(5)s(2)U) at the wobble position (U34) in tRNA. Catalyzes the FAD-dependent demodification of cmnm(5)s(2)U34 to nm(5)s(2)U34, followed by the transfer of a methyl group from S-adenosyl-L-methionine to nm(5)s(2)U34, to form mnm(5)s(2)U34.</text>
</comment>
<comment type="cofactor">
    <cofactor evidence="10">
        <name>FAD</name>
        <dbReference type="ChEBI" id="CHEBI:57692"/>
    </cofactor>
</comment>
<keyword evidence="5 10" id="KW-0949">S-adenosyl-L-methionine</keyword>
<dbReference type="NCBIfam" id="NF033855">
    <property type="entry name" value="tRNA_MNMC2"/>
    <property type="match status" value="1"/>
</dbReference>
<dbReference type="SUPFAM" id="SSF51905">
    <property type="entry name" value="FAD/NAD(P)-binding domain"/>
    <property type="match status" value="1"/>
</dbReference>
<dbReference type="Gene3D" id="3.40.50.150">
    <property type="entry name" value="Vaccinia Virus protein VP39"/>
    <property type="match status" value="1"/>
</dbReference>